<evidence type="ECO:0000313" key="3">
    <source>
        <dbReference type="EMBL" id="CCP89052.1"/>
    </source>
</evidence>
<feature type="domain" description="Elongation factor G-binding protein N-terminal" evidence="1">
    <location>
        <begin position="9"/>
        <end position="89"/>
    </location>
</feature>
<evidence type="ECO:0000313" key="4">
    <source>
        <dbReference type="EMBL" id="CCP89213.1"/>
    </source>
</evidence>
<dbReference type="EMBL" id="HF569097">
    <property type="protein sequence ID" value="CCP89213.1"/>
    <property type="molecule type" value="Genomic_DNA"/>
</dbReference>
<feature type="domain" description="Elongation factor G-binding protein C-terminal treble-clef zinc-finger" evidence="2">
    <location>
        <begin position="104"/>
        <end position="204"/>
    </location>
</feature>
<dbReference type="CDD" id="cd16342">
    <property type="entry name" value="FusC_FusB"/>
    <property type="match status" value="1"/>
</dbReference>
<reference evidence="5" key="2">
    <citation type="journal article" date="2014" name="PLoS ONE">
        <title>Recombinations in Staphylococcal Cassette Chromosome mec Elements Compromise the Molecular Detection of Methicillin Resistance in Staphylococcus aureus.</title>
        <authorList>
            <person name="Hill-Cawthorne G.A."/>
            <person name="Hudson L.O."/>
            <person name="El Ghany M.F."/>
            <person name="Piepenburg O."/>
            <person name="Nair M."/>
            <person name="Dodgson A."/>
            <person name="Forrest M.S."/>
            <person name="Clark T.G."/>
            <person name="Pain A."/>
        </authorList>
    </citation>
    <scope>NUCLEOTIDE SEQUENCE</scope>
    <source>
        <strain evidence="3">CMFT106</strain>
        <strain evidence="4">CMFT181</strain>
        <strain evidence="5">CMFT3002</strain>
    </source>
</reference>
<dbReference type="InterPro" id="IPR010841">
    <property type="entry name" value="EF-G-binding_N"/>
</dbReference>
<evidence type="ECO:0000313" key="5">
    <source>
        <dbReference type="EMBL" id="CCP89394.1"/>
    </source>
</evidence>
<dbReference type="InterPro" id="IPR038344">
    <property type="entry name" value="EF-G_N_sf"/>
</dbReference>
<sequence length="217" mass="25656">MEEYEMNKIAVYKFVKVKQLVYQLIKLYRTNDMNSHKTQKDFLLNEINDIFKEKEIDISDFITSIDDVKLTKKKAEHLLNELKVYIQDFEIPSSSQLEKIFPKVKKLKRPDINLIDTKEISYLGWNDNSSNRKYIVYKNLDDKFEGIYGEISPNKVKGFCKICNQESDTSLFLNKTKHNKSSGTYTKKGDYICYDSFKCNQNLDDINNLYEFIVKTK</sequence>
<reference evidence="5" key="1">
    <citation type="submission" date="2012-12" db="EMBL/GenBank/DDBJ databases">
        <authorList>
            <person name="Hill-Cawthorne G."/>
        </authorList>
    </citation>
    <scope>NUCLEOTIDE SEQUENCE</scope>
    <source>
        <strain evidence="3">CMFT106</strain>
        <strain evidence="4">CMFT181</strain>
        <strain evidence="5">CMFT3002</strain>
    </source>
</reference>
<protein>
    <submittedName>
        <fullName evidence="5">Putative fusidic acid resistance protein</fullName>
    </submittedName>
    <submittedName>
        <fullName evidence="3">SCCmec staphylococcal cassette region, isolate CMFT106</fullName>
    </submittedName>
    <submittedName>
        <fullName evidence="4">SCCmec staphylococcal cassette region, isolate CMFT181</fullName>
    </submittedName>
</protein>
<evidence type="ECO:0000259" key="2">
    <source>
        <dbReference type="Pfam" id="PF16571"/>
    </source>
</evidence>
<evidence type="ECO:0000259" key="1">
    <source>
        <dbReference type="Pfam" id="PF07299"/>
    </source>
</evidence>
<dbReference type="Pfam" id="PF07299">
    <property type="entry name" value="EF-G-binding_N"/>
    <property type="match status" value="1"/>
</dbReference>
<dbReference type="EMBL" id="HF569102">
    <property type="protein sequence ID" value="CCP89394.1"/>
    <property type="molecule type" value="Genomic_DNA"/>
</dbReference>
<dbReference type="EMBL" id="HF569093">
    <property type="protein sequence ID" value="CCP89052.1"/>
    <property type="molecule type" value="Genomic_DNA"/>
</dbReference>
<organism evidence="5">
    <name type="scientific">Staphylococcus aureus</name>
    <dbReference type="NCBI Taxonomy" id="1280"/>
    <lineage>
        <taxon>Bacteria</taxon>
        <taxon>Bacillati</taxon>
        <taxon>Bacillota</taxon>
        <taxon>Bacilli</taxon>
        <taxon>Bacillales</taxon>
        <taxon>Staphylococcaceae</taxon>
        <taxon>Staphylococcus</taxon>
    </lineage>
</organism>
<dbReference type="Gene3D" id="1.20.1280.250">
    <property type="match status" value="1"/>
</dbReference>
<dbReference type="AlphaFoldDB" id="M1X9M1"/>
<dbReference type="Pfam" id="PF16571">
    <property type="entry name" value="FBP_C"/>
    <property type="match status" value="1"/>
</dbReference>
<proteinExistence type="predicted"/>
<name>M1X9M1_STAAU</name>
<accession>M1X9M1</accession>
<dbReference type="InterPro" id="IPR032330">
    <property type="entry name" value="EF-G-binding_C"/>
</dbReference>
<dbReference type="NCBIfam" id="NF000341">
    <property type="entry name" value="fusC"/>
    <property type="match status" value="1"/>
</dbReference>